<keyword evidence="2" id="KW-1185">Reference proteome</keyword>
<evidence type="ECO:0000313" key="1">
    <source>
        <dbReference type="EMBL" id="KAJ0016737.1"/>
    </source>
</evidence>
<comment type="caution">
    <text evidence="1">The sequence shown here is derived from an EMBL/GenBank/DDBJ whole genome shotgun (WGS) entry which is preliminary data.</text>
</comment>
<dbReference type="EMBL" id="CM047747">
    <property type="protein sequence ID" value="KAJ0016737.1"/>
    <property type="molecule type" value="Genomic_DNA"/>
</dbReference>
<protein>
    <submittedName>
        <fullName evidence="1">Uncharacterized protein</fullName>
    </submittedName>
</protein>
<proteinExistence type="predicted"/>
<reference evidence="2" key="1">
    <citation type="journal article" date="2023" name="G3 (Bethesda)">
        <title>Genome assembly and association tests identify interacting loci associated with vigor, precocity, and sex in interspecific pistachio rootstocks.</title>
        <authorList>
            <person name="Palmer W."/>
            <person name="Jacygrad E."/>
            <person name="Sagayaradj S."/>
            <person name="Cavanaugh K."/>
            <person name="Han R."/>
            <person name="Bertier L."/>
            <person name="Beede B."/>
            <person name="Kafkas S."/>
            <person name="Golino D."/>
            <person name="Preece J."/>
            <person name="Michelmore R."/>
        </authorList>
    </citation>
    <scope>NUCLEOTIDE SEQUENCE [LARGE SCALE GENOMIC DNA]</scope>
</reference>
<evidence type="ECO:0000313" key="2">
    <source>
        <dbReference type="Proteomes" id="UP001163603"/>
    </source>
</evidence>
<name>A0ACC0XFB0_9ROSI</name>
<accession>A0ACC0XFB0</accession>
<dbReference type="Proteomes" id="UP001163603">
    <property type="component" value="Chromosome 12"/>
</dbReference>
<organism evidence="1 2">
    <name type="scientific">Pistacia integerrima</name>
    <dbReference type="NCBI Taxonomy" id="434235"/>
    <lineage>
        <taxon>Eukaryota</taxon>
        <taxon>Viridiplantae</taxon>
        <taxon>Streptophyta</taxon>
        <taxon>Embryophyta</taxon>
        <taxon>Tracheophyta</taxon>
        <taxon>Spermatophyta</taxon>
        <taxon>Magnoliopsida</taxon>
        <taxon>eudicotyledons</taxon>
        <taxon>Gunneridae</taxon>
        <taxon>Pentapetalae</taxon>
        <taxon>rosids</taxon>
        <taxon>malvids</taxon>
        <taxon>Sapindales</taxon>
        <taxon>Anacardiaceae</taxon>
        <taxon>Pistacia</taxon>
    </lineage>
</organism>
<sequence length="263" mass="29745">MATSSPESFQSDMEQCVIIQLANPSQPVASSTQHMALSSSQLDDLKKYLPFYKAILGGDLLYVQEVCGTNKDGKSVLSVAAIVGNVQAAKKIRKKWPDLLDIQTLLIEAARPTTNYRLISSTYIYICPSSYVSDLAVREVEDYPNLALMELDHGETLLSTMAKKRIAFSIGKKLNFCQNTVYICQREYFCNGTPHIMQIHPKLHDQKHDAVHPKLQSKHDAVHPKLQSKNDAMHLEQQPKNDVMHPNLHPKHLLEVCPWHYIK</sequence>
<gene>
    <name evidence="1" type="ORF">Pint_12057</name>
</gene>